<dbReference type="PANTHER" id="PTHR40394">
    <property type="entry name" value="LIPOPROTEIN-RELATED"/>
    <property type="match status" value="1"/>
</dbReference>
<dbReference type="GO" id="GO:0046872">
    <property type="term" value="F:metal ion binding"/>
    <property type="evidence" value="ECO:0007669"/>
    <property type="project" value="UniProtKB-KW"/>
</dbReference>
<reference evidence="6" key="1">
    <citation type="submission" date="2023-03" db="EMBL/GenBank/DDBJ databases">
        <title>Multiphase analysis and comparison of six strains from genera Psychromarinibacter, Lutimaribacter, and Maritimibacter, including a novel species: Psychromarinibacter sediminicola sp. nov.</title>
        <authorList>
            <person name="Wang Y.-H."/>
            <person name="Ye M.-Q."/>
            <person name="Du Z.-J."/>
        </authorList>
    </citation>
    <scope>NUCLEOTIDE SEQUENCE</scope>
    <source>
        <strain evidence="6">C21-152</strain>
    </source>
</reference>
<dbReference type="PROSITE" id="PS51007">
    <property type="entry name" value="CYTC"/>
    <property type="match status" value="1"/>
</dbReference>
<evidence type="ECO:0000256" key="3">
    <source>
        <dbReference type="ARBA" id="ARBA00023004"/>
    </source>
</evidence>
<sequence length="174" mass="19322">MKRAALLLLLLAACRQEMDEMPRHEFYEPSDHFANGMSARPPVPGTVARGDDLSPVPDEIPGPVTRAMLDRGQERYDIYCAPCHGIDGRGHGMVVQRGFPQPPSYFDPRLVAAPDRHFYDVITGGYGAMYSYAARVTPADRWAITAYIRALQFAQSVPVSALPEDMRAALETER</sequence>
<dbReference type="EMBL" id="JARGYC010000060">
    <property type="protein sequence ID" value="MDF0602759.1"/>
    <property type="molecule type" value="Genomic_DNA"/>
</dbReference>
<dbReference type="Proteomes" id="UP001220964">
    <property type="component" value="Unassembled WGS sequence"/>
</dbReference>
<organism evidence="6 7">
    <name type="scientific">Psychromarinibacter sediminicola</name>
    <dbReference type="NCBI Taxonomy" id="3033385"/>
    <lineage>
        <taxon>Bacteria</taxon>
        <taxon>Pseudomonadati</taxon>
        <taxon>Pseudomonadota</taxon>
        <taxon>Alphaproteobacteria</taxon>
        <taxon>Rhodobacterales</taxon>
        <taxon>Paracoccaceae</taxon>
        <taxon>Psychromarinibacter</taxon>
    </lineage>
</organism>
<dbReference type="GO" id="GO:0020037">
    <property type="term" value="F:heme binding"/>
    <property type="evidence" value="ECO:0007669"/>
    <property type="project" value="InterPro"/>
</dbReference>
<dbReference type="PANTHER" id="PTHR40394:SF2">
    <property type="entry name" value="QUINOL:CYTOCHROME C OXIDOREDUCTASE MEMBRANE PROTEIN"/>
    <property type="match status" value="1"/>
</dbReference>
<name>A0AAE3NW40_9RHOB</name>
<keyword evidence="3 4" id="KW-0408">Iron</keyword>
<evidence type="ECO:0000256" key="4">
    <source>
        <dbReference type="PROSITE-ProRule" id="PRU00433"/>
    </source>
</evidence>
<dbReference type="Pfam" id="PF13442">
    <property type="entry name" value="Cytochrome_CBB3"/>
    <property type="match status" value="1"/>
</dbReference>
<dbReference type="SUPFAM" id="SSF46626">
    <property type="entry name" value="Cytochrome c"/>
    <property type="match status" value="1"/>
</dbReference>
<dbReference type="RefSeq" id="WP_275568885.1">
    <property type="nucleotide sequence ID" value="NZ_JARGYC010000060.1"/>
</dbReference>
<evidence type="ECO:0000259" key="5">
    <source>
        <dbReference type="PROSITE" id="PS51007"/>
    </source>
</evidence>
<protein>
    <submittedName>
        <fullName evidence="6">Cytochrome c</fullName>
    </submittedName>
</protein>
<gene>
    <name evidence="6" type="ORF">P1J78_18620</name>
</gene>
<comment type="caution">
    <text evidence="6">The sequence shown here is derived from an EMBL/GenBank/DDBJ whole genome shotgun (WGS) entry which is preliminary data.</text>
</comment>
<dbReference type="InterPro" id="IPR009056">
    <property type="entry name" value="Cyt_c-like_dom"/>
</dbReference>
<proteinExistence type="predicted"/>
<keyword evidence="2 4" id="KW-0479">Metal-binding</keyword>
<evidence type="ECO:0000256" key="2">
    <source>
        <dbReference type="ARBA" id="ARBA00022723"/>
    </source>
</evidence>
<accession>A0AAE3NW40</accession>
<dbReference type="Gene3D" id="1.10.760.10">
    <property type="entry name" value="Cytochrome c-like domain"/>
    <property type="match status" value="1"/>
</dbReference>
<feature type="domain" description="Cytochrome c" evidence="5">
    <location>
        <begin position="67"/>
        <end position="152"/>
    </location>
</feature>
<evidence type="ECO:0000313" key="7">
    <source>
        <dbReference type="Proteomes" id="UP001220964"/>
    </source>
</evidence>
<dbReference type="GO" id="GO:0009055">
    <property type="term" value="F:electron transfer activity"/>
    <property type="evidence" value="ECO:0007669"/>
    <property type="project" value="InterPro"/>
</dbReference>
<evidence type="ECO:0000313" key="6">
    <source>
        <dbReference type="EMBL" id="MDF0602759.1"/>
    </source>
</evidence>
<evidence type="ECO:0000256" key="1">
    <source>
        <dbReference type="ARBA" id="ARBA00022617"/>
    </source>
</evidence>
<keyword evidence="7" id="KW-1185">Reference proteome</keyword>
<keyword evidence="1 4" id="KW-0349">Heme</keyword>
<dbReference type="AlphaFoldDB" id="A0AAE3NW40"/>
<dbReference type="InterPro" id="IPR036909">
    <property type="entry name" value="Cyt_c-like_dom_sf"/>
</dbReference>